<dbReference type="FunFam" id="1.10.150.60:FF:000002">
    <property type="entry name" value="AT-rich interactive domain-containing protein 1B"/>
    <property type="match status" value="1"/>
</dbReference>
<dbReference type="InterPro" id="IPR011989">
    <property type="entry name" value="ARM-like"/>
</dbReference>
<feature type="region of interest" description="Disordered" evidence="11">
    <location>
        <begin position="1274"/>
        <end position="1349"/>
    </location>
</feature>
<dbReference type="GO" id="GO:0016514">
    <property type="term" value="C:SWI/SNF complex"/>
    <property type="evidence" value="ECO:0007669"/>
    <property type="project" value="InterPro"/>
</dbReference>
<feature type="compositionally biased region" description="Low complexity" evidence="11">
    <location>
        <begin position="326"/>
        <end position="337"/>
    </location>
</feature>
<feature type="compositionally biased region" description="Low complexity" evidence="11">
    <location>
        <begin position="140"/>
        <end position="161"/>
    </location>
</feature>
<evidence type="ECO:0000256" key="1">
    <source>
        <dbReference type="ARBA" id="ARBA00004123"/>
    </source>
</evidence>
<evidence type="ECO:0000256" key="7">
    <source>
        <dbReference type="ARBA" id="ARBA00023015"/>
    </source>
</evidence>
<dbReference type="GO" id="GO:0007399">
    <property type="term" value="P:nervous system development"/>
    <property type="evidence" value="ECO:0007669"/>
    <property type="project" value="UniProtKB-KW"/>
</dbReference>
<feature type="compositionally biased region" description="Low complexity" evidence="11">
    <location>
        <begin position="995"/>
        <end position="1024"/>
    </location>
</feature>
<organism evidence="13 14">
    <name type="scientific">Octodon degus</name>
    <name type="common">Degu</name>
    <name type="synonym">Sciurus degus</name>
    <dbReference type="NCBI Taxonomy" id="10160"/>
    <lineage>
        <taxon>Eukaryota</taxon>
        <taxon>Metazoa</taxon>
        <taxon>Chordata</taxon>
        <taxon>Craniata</taxon>
        <taxon>Vertebrata</taxon>
        <taxon>Euteleostomi</taxon>
        <taxon>Mammalia</taxon>
        <taxon>Eutheria</taxon>
        <taxon>Euarchontoglires</taxon>
        <taxon>Glires</taxon>
        <taxon>Rodentia</taxon>
        <taxon>Hystricomorpha</taxon>
        <taxon>Octodontidae</taxon>
        <taxon>Octodon</taxon>
    </lineage>
</organism>
<evidence type="ECO:0000256" key="10">
    <source>
        <dbReference type="ARBA" id="ARBA00023242"/>
    </source>
</evidence>
<feature type="compositionally biased region" description="Polar residues" evidence="11">
    <location>
        <begin position="344"/>
        <end position="382"/>
    </location>
</feature>
<keyword evidence="6" id="KW-0007">Acetylation</keyword>
<evidence type="ECO:0000256" key="4">
    <source>
        <dbReference type="ARBA" id="ARBA00022853"/>
    </source>
</evidence>
<evidence type="ECO:0000256" key="2">
    <source>
        <dbReference type="ARBA" id="ARBA00022481"/>
    </source>
</evidence>
<evidence type="ECO:0000256" key="3">
    <source>
        <dbReference type="ARBA" id="ARBA00022553"/>
    </source>
</evidence>
<dbReference type="RefSeq" id="XP_023567955.1">
    <property type="nucleotide sequence ID" value="XM_023712187.1"/>
</dbReference>
<feature type="region of interest" description="Disordered" evidence="11">
    <location>
        <begin position="13"/>
        <end position="403"/>
    </location>
</feature>
<accession>A0A6P6E6Q1</accession>
<feature type="compositionally biased region" description="Low complexity" evidence="11">
    <location>
        <begin position="100"/>
        <end position="115"/>
    </location>
</feature>
<feature type="compositionally biased region" description="Basic and acidic residues" evidence="11">
    <location>
        <begin position="1339"/>
        <end position="1349"/>
    </location>
</feature>
<dbReference type="InterPro" id="IPR021906">
    <property type="entry name" value="BAF250/Osa"/>
</dbReference>
<feature type="compositionally biased region" description="Low complexity" evidence="11">
    <location>
        <begin position="122"/>
        <end position="132"/>
    </location>
</feature>
<dbReference type="GeneID" id="101565980"/>
<dbReference type="GO" id="GO:0031491">
    <property type="term" value="F:nucleosome binding"/>
    <property type="evidence" value="ECO:0007669"/>
    <property type="project" value="TreeGrafter"/>
</dbReference>
<dbReference type="InterPro" id="IPR038040">
    <property type="entry name" value="ARID_ARID1B"/>
</dbReference>
<sequence>MGLGKDLGAPYAAASPAWAAAQQRSHPAMSPGTPGAALSRSQGNPMDPMVMKRPQLYGMGSNPHSQPQQSSPYPGGSYGPPGAQRYPLGIQGRAPGALGGMQYPQQQMPPQYGQQGVSGYCQQGQQPYYNQQPQPPHLPPQAQYLPSQSQQRYQSQQDMSQEGYGTRSQPPLAPGKPNHEDLNLIQQERPSSLPDLSGSIDDLPTGTEATLSSAVSASGSTSSQGDQSNPAQSPFSPHASPHLSSIPGGPSPSPVGSPVGSNQSRSGPISPASIPGSQMPPQPPGNQSESTSHPALSQSPMPQERGFMAGTQRNPQMSQYGPQQTGPSMSPHPSPGGQMHPGMSSFQQSNSSGTYGPQMSQYGPQGNYSRPPTYSGVPSASYSGPGPGMGINANNQMHGQGPSQPCGAMPLGRMPSAGMQNRPFPGNMSSVTPSSPGISQQGGPGMGPPMPTVNRKAQEAAAAVMQAAANSAQSRQGSFPGMNQSGLMASSSPYSQPMNNSSGLMNTQGPPYSMAPAMVNSATDMMSPGESKLPMPLKADGKEEGTPQSESKSKDSYSSQGISQPPTPGNLPVPSPMSPSSASISSFHGDESDSISSPGWPKTPSSPKSSSSTTTGEKITKVYELGNEPERKLWVDRYLTFMEERGSPVSSLPAVGKKPLDLFRLYVCVKEIGGLAQVNKNKKWRELATNLNVGTSSSAASSLKKQYIQYLFAFECKIERGEEPPPEVFSTGDTKKQPKLQPPSPANSGSLQGPQTPQSTGSNSMAEVPGDLKPPTPASTPHGQIAPMQGGRSSTISVHDPFSDVSDSTFPKRNSMTPNAPYQQGMSMPDMMGRMPYEPNKDPFGGMRKVPGSSEPFMTQGQMPNSSMQDMYNQSPSGAMSNLGMGQRQQFPYGASYDRRHEPYGQQYPGQGPPAGQPPYGAHQPGLYPQQPNYKRHMDGMYGPPAKRHEGDMYNMQYGNQQQEMYNQYGSSYSGPDRRPMQGQYPYPYNRERMQGPGQMQPHGIPPQMMGGPMQSSSSEGPQQNMWAARNDMPYPYQNRQGPGGPAQAPPYPGMSRADDMMVPDQRINHESQWPSHVSQRQPYMSSSASMQPITRPPQSSYQTPPSLPNHISRAPSPASFQRSLENRMSPSKSPFLPTMKMQKVMPTVPTSQVTGPPPQPPPIRREITFPPGSVEASQPVLKQRRKITSKDIVTPEAWRVMMSLKSGLLAESTWALDTINILLYDDSTVATFNLSQLSGFLELLVEYYRKCLIDIFGILMEYEVGDPSQKALDHSAVKKEGDQSLADDSGKEEEDTACLEEEEEEEEEDEEEEEEEDSEKTEADVKGVAALTPGDATADPKERPKQASKFDKLPIKIVKKNNLFVVDRSDKLGRVQEFNSGLLHWQLGGGDTTEHIQTHFESKMEIPPRRRPPPPSNSTGRKRESEGKGDSEEQPEKSIIATIDDVLSARPGALPEDTNPGPQTESSKFPFGIQQAKSHRNIKLLEDEPRSRDETPLCTIAHWQDSLAKRCICVSNIVRSLSFVPGNDAEMSKHPGLVLILGKLILLHHEHPERKRAPQTYEKEEDEDKGVACSKDEWWWDCLEVLRDNTLVTLANISGQLDLSAYTESICLPILDGLLHWMVCPSAEAQDPFPTVGPNSVLSPQRLVLETLCKLSIQDNNVDLILATPPFSRQEKFYATLVRYVGDRKNPVCREMSMALLSNLAQGDALAARAIAVQKGSIGNLISFLEDGVTMAQYQQSQHNLMHMQPPPLEPPSVDMMCRAAKALLAMARVDENRSEFLLHEGRLLDISISAVLNSLVASVICDVLFQIGQL</sequence>
<feature type="compositionally biased region" description="Polar residues" evidence="11">
    <location>
        <begin position="474"/>
        <end position="510"/>
    </location>
</feature>
<dbReference type="CTD" id="57492"/>
<feature type="region of interest" description="Disordered" evidence="11">
    <location>
        <begin position="1401"/>
        <end position="1439"/>
    </location>
</feature>
<dbReference type="PANTHER" id="PTHR12656:SF11">
    <property type="entry name" value="AT-RICH INTERACTIVE DOMAIN-CONTAINING PROTEIN 1B"/>
    <property type="match status" value="1"/>
</dbReference>
<feature type="compositionally biased region" description="Polar residues" evidence="11">
    <location>
        <begin position="1119"/>
        <end position="1133"/>
    </location>
</feature>
<feature type="compositionally biased region" description="Polar residues" evidence="11">
    <location>
        <begin position="856"/>
        <end position="880"/>
    </location>
</feature>
<dbReference type="PANTHER" id="PTHR12656">
    <property type="entry name" value="BRG-1 ASSOCIATED FACTOR 250 BAF250"/>
    <property type="match status" value="1"/>
</dbReference>
<keyword evidence="2" id="KW-0488">Methylation</keyword>
<feature type="compositionally biased region" description="Low complexity" evidence="11">
    <location>
        <begin position="459"/>
        <end position="473"/>
    </location>
</feature>
<feature type="region of interest" description="Disordered" evidence="11">
    <location>
        <begin position="722"/>
        <end position="826"/>
    </location>
</feature>
<keyword evidence="5" id="KW-0524">Neurogenesis</keyword>
<feature type="compositionally biased region" description="Basic and acidic residues" evidence="11">
    <location>
        <begin position="539"/>
        <end position="555"/>
    </location>
</feature>
<dbReference type="CDD" id="cd16877">
    <property type="entry name" value="ARID_ARID1B"/>
    <property type="match status" value="1"/>
</dbReference>
<evidence type="ECO:0000256" key="5">
    <source>
        <dbReference type="ARBA" id="ARBA00022902"/>
    </source>
</evidence>
<feature type="region of interest" description="Disordered" evidence="11">
    <location>
        <begin position="428"/>
        <end position="617"/>
    </location>
</feature>
<feature type="compositionally biased region" description="Polar residues" evidence="11">
    <location>
        <begin position="392"/>
        <end position="403"/>
    </location>
</feature>
<dbReference type="GO" id="GO:0071565">
    <property type="term" value="C:nBAF complex"/>
    <property type="evidence" value="ECO:0007669"/>
    <property type="project" value="TreeGrafter"/>
</dbReference>
<dbReference type="Proteomes" id="UP000515203">
    <property type="component" value="Unplaced"/>
</dbReference>
<evidence type="ECO:0000256" key="11">
    <source>
        <dbReference type="SAM" id="MobiDB-lite"/>
    </source>
</evidence>
<name>A0A6P6E6Q1_OCTDE</name>
<feature type="compositionally biased region" description="Low complexity" evidence="11">
    <location>
        <begin position="60"/>
        <end position="75"/>
    </location>
</feature>
<dbReference type="SMART" id="SM00501">
    <property type="entry name" value="BRIGHT"/>
    <property type="match status" value="1"/>
</dbReference>
<dbReference type="Pfam" id="PF12031">
    <property type="entry name" value="BAF250_C"/>
    <property type="match status" value="1"/>
</dbReference>
<gene>
    <name evidence="14" type="primary">Arid1b</name>
</gene>
<dbReference type="GO" id="GO:0006357">
    <property type="term" value="P:regulation of transcription by RNA polymerase II"/>
    <property type="evidence" value="ECO:0007669"/>
    <property type="project" value="TreeGrafter"/>
</dbReference>
<feature type="compositionally biased region" description="Acidic residues" evidence="11">
    <location>
        <begin position="1291"/>
        <end position="1320"/>
    </location>
</feature>
<reference evidence="14" key="1">
    <citation type="submission" date="2025-08" db="UniProtKB">
        <authorList>
            <consortium name="RefSeq"/>
        </authorList>
    </citation>
    <scope>IDENTIFICATION</scope>
</reference>
<dbReference type="GO" id="GO:0045893">
    <property type="term" value="P:positive regulation of DNA-templated transcription"/>
    <property type="evidence" value="ECO:0007669"/>
    <property type="project" value="TreeGrafter"/>
</dbReference>
<feature type="compositionally biased region" description="Polar residues" evidence="11">
    <location>
        <begin position="746"/>
        <end position="765"/>
    </location>
</feature>
<evidence type="ECO:0000256" key="8">
    <source>
        <dbReference type="ARBA" id="ARBA00023125"/>
    </source>
</evidence>
<dbReference type="GO" id="GO:0006338">
    <property type="term" value="P:chromatin remodeling"/>
    <property type="evidence" value="ECO:0007669"/>
    <property type="project" value="InterPro"/>
</dbReference>
<feature type="compositionally biased region" description="Basic and acidic residues" evidence="11">
    <location>
        <begin position="1422"/>
        <end position="1437"/>
    </location>
</feature>
<dbReference type="Gene3D" id="1.10.150.60">
    <property type="entry name" value="ARID DNA-binding domain"/>
    <property type="match status" value="1"/>
</dbReference>
<evidence type="ECO:0000256" key="6">
    <source>
        <dbReference type="ARBA" id="ARBA00022990"/>
    </source>
</evidence>
<feature type="compositionally biased region" description="Pro residues" evidence="11">
    <location>
        <begin position="565"/>
        <end position="577"/>
    </location>
</feature>
<dbReference type="SUPFAM" id="SSF46774">
    <property type="entry name" value="ARID-like"/>
    <property type="match status" value="1"/>
</dbReference>
<feature type="compositionally biased region" description="Polar residues" evidence="11">
    <location>
        <begin position="285"/>
        <end position="301"/>
    </location>
</feature>
<feature type="domain" description="ARID" evidence="12">
    <location>
        <begin position="628"/>
        <end position="719"/>
    </location>
</feature>
<dbReference type="InterPro" id="IPR001606">
    <property type="entry name" value="ARID_dom"/>
</dbReference>
<evidence type="ECO:0000313" key="14">
    <source>
        <dbReference type="RefSeq" id="XP_023567955.1"/>
    </source>
</evidence>
<feature type="compositionally biased region" description="Polar residues" evidence="11">
    <location>
        <begin position="805"/>
        <end position="826"/>
    </location>
</feature>
<feature type="compositionally biased region" description="Basic and acidic residues" evidence="11">
    <location>
        <begin position="1274"/>
        <end position="1283"/>
    </location>
</feature>
<keyword evidence="9" id="KW-0804">Transcription</keyword>
<keyword evidence="13" id="KW-1185">Reference proteome</keyword>
<feature type="compositionally biased region" description="Low complexity" evidence="11">
    <location>
        <begin position="212"/>
        <end position="228"/>
    </location>
</feature>
<keyword evidence="7" id="KW-0805">Transcription regulation</keyword>
<dbReference type="SMART" id="SM01014">
    <property type="entry name" value="ARID"/>
    <property type="match status" value="1"/>
</dbReference>
<feature type="compositionally biased region" description="Polar residues" evidence="11">
    <location>
        <begin position="311"/>
        <end position="325"/>
    </location>
</feature>
<keyword evidence="8" id="KW-0238">DNA-binding</keyword>
<dbReference type="Pfam" id="PF01388">
    <property type="entry name" value="ARID"/>
    <property type="match status" value="1"/>
</dbReference>
<evidence type="ECO:0000259" key="12">
    <source>
        <dbReference type="PROSITE" id="PS51011"/>
    </source>
</evidence>
<keyword evidence="3" id="KW-0597">Phosphoprotein</keyword>
<feature type="compositionally biased region" description="Low complexity" evidence="11">
    <location>
        <begin position="256"/>
        <end position="277"/>
    </location>
</feature>
<feature type="region of interest" description="Disordered" evidence="11">
    <location>
        <begin position="967"/>
        <end position="1138"/>
    </location>
</feature>
<feature type="compositionally biased region" description="Polar residues" evidence="11">
    <location>
        <begin position="1071"/>
        <end position="1105"/>
    </location>
</feature>
<dbReference type="GO" id="GO:0005654">
    <property type="term" value="C:nucleoplasm"/>
    <property type="evidence" value="ECO:0007669"/>
    <property type="project" value="TreeGrafter"/>
</dbReference>
<dbReference type="GO" id="GO:0003677">
    <property type="term" value="F:DNA binding"/>
    <property type="evidence" value="ECO:0007669"/>
    <property type="project" value="UniProtKB-KW"/>
</dbReference>
<dbReference type="InterPro" id="IPR033388">
    <property type="entry name" value="BAF250_C"/>
</dbReference>
<feature type="compositionally biased region" description="Low complexity" evidence="11">
    <location>
        <begin position="596"/>
        <end position="616"/>
    </location>
</feature>
<feature type="region of interest" description="Disordered" evidence="11">
    <location>
        <begin position="852"/>
        <end position="922"/>
    </location>
</feature>
<evidence type="ECO:0000313" key="13">
    <source>
        <dbReference type="Proteomes" id="UP000515203"/>
    </source>
</evidence>
<dbReference type="InterPro" id="IPR036431">
    <property type="entry name" value="ARID_dom_sf"/>
</dbReference>
<protein>
    <submittedName>
        <fullName evidence="14">AT-rich interactive domain-containing protein 1B isoform X3</fullName>
    </submittedName>
</protein>
<dbReference type="PROSITE" id="PS51011">
    <property type="entry name" value="ARID"/>
    <property type="match status" value="1"/>
</dbReference>
<keyword evidence="10" id="KW-0539">Nucleus</keyword>
<proteinExistence type="predicted"/>
<evidence type="ECO:0000256" key="9">
    <source>
        <dbReference type="ARBA" id="ARBA00023163"/>
    </source>
</evidence>
<keyword evidence="4" id="KW-0156">Chromatin regulator</keyword>
<dbReference type="Gene3D" id="1.25.10.10">
    <property type="entry name" value="Leucine-rich Repeat Variant"/>
    <property type="match status" value="1"/>
</dbReference>
<dbReference type="GO" id="GO:0035060">
    <property type="term" value="C:brahma complex"/>
    <property type="evidence" value="ECO:0007669"/>
    <property type="project" value="InterPro"/>
</dbReference>
<comment type="subcellular location">
    <subcellularLocation>
        <location evidence="1">Nucleus</location>
    </subcellularLocation>
</comment>